<keyword evidence="7" id="KW-1133">Transmembrane helix</keyword>
<keyword evidence="6" id="KW-0999">Mitochondrion inner membrane</keyword>
<feature type="repeat" description="Solcar" evidence="10">
    <location>
        <begin position="74"/>
        <end position="159"/>
    </location>
</feature>
<organism evidence="12">
    <name type="scientific">Xenopsylla cheopis</name>
    <name type="common">Oriental rat flea</name>
    <name type="synonym">Pulex cheopis</name>
    <dbReference type="NCBI Taxonomy" id="163159"/>
    <lineage>
        <taxon>Eukaryota</taxon>
        <taxon>Metazoa</taxon>
        <taxon>Ecdysozoa</taxon>
        <taxon>Arthropoda</taxon>
        <taxon>Hexapoda</taxon>
        <taxon>Insecta</taxon>
        <taxon>Pterygota</taxon>
        <taxon>Neoptera</taxon>
        <taxon>Endopterygota</taxon>
        <taxon>Siphonaptera</taxon>
        <taxon>Pulicidae</taxon>
        <taxon>Xenopsyllinae</taxon>
        <taxon>Xenopsylla</taxon>
    </lineage>
</organism>
<evidence type="ECO:0000256" key="1">
    <source>
        <dbReference type="ARBA" id="ARBA00004448"/>
    </source>
</evidence>
<evidence type="ECO:0000256" key="3">
    <source>
        <dbReference type="ARBA" id="ARBA00022448"/>
    </source>
</evidence>
<sequence length="259" mass="29935">MNIAVTYPINKVIFRQMLHGVRIRFAVKEIYEEGLIYLYRGALPPMCQKTISMALMFGVFDYCRKPLCKEFGSNSYFAKTIAALVAGTTEAVLMPLERIQTLLAVPDYHQHFKNTPHAISYIWKYHGFMEFYRGLVPILFRNGPSNAMFFILREEAIEKLPKHNTLLYKTFQEFFCGAFLGVICSTATYPLNVVKVSMQNQLGGPFQNFVTVLFQIYKDRGRKIRYIYHGLSLNCTRAFFGWGVMNTAYEAIKKVVYNI</sequence>
<reference evidence="12" key="1">
    <citation type="submission" date="2020-03" db="EMBL/GenBank/DDBJ databases">
        <title>Transcriptomic Profiling of the Digestive Tract of the Rat Flea, Xenopsylla cheopis, Following Blood Feeding and Infection with Yersinia pestis.</title>
        <authorList>
            <person name="Bland D.M."/>
            <person name="Martens C.A."/>
            <person name="Virtaneva K."/>
            <person name="Kanakabandi K."/>
            <person name="Long D."/>
            <person name="Rosenke R."/>
            <person name="Saturday G.A."/>
            <person name="Hoyt F.H."/>
            <person name="Bruno D.P."/>
            <person name="Ribeiro J.M.C."/>
            <person name="Hinnebusch J."/>
        </authorList>
    </citation>
    <scope>NUCLEOTIDE SEQUENCE</scope>
</reference>
<evidence type="ECO:0000256" key="8">
    <source>
        <dbReference type="ARBA" id="ARBA00023128"/>
    </source>
</evidence>
<keyword evidence="9 10" id="KW-0472">Membrane</keyword>
<dbReference type="EMBL" id="GIIL01003939">
    <property type="protein sequence ID" value="NOV47665.1"/>
    <property type="molecule type" value="Transcribed_RNA"/>
</dbReference>
<evidence type="ECO:0000256" key="4">
    <source>
        <dbReference type="ARBA" id="ARBA00022692"/>
    </source>
</evidence>
<keyword evidence="5" id="KW-0677">Repeat</keyword>
<feature type="repeat" description="Solcar" evidence="10">
    <location>
        <begin position="1"/>
        <end position="66"/>
    </location>
</feature>
<dbReference type="GO" id="GO:0005743">
    <property type="term" value="C:mitochondrial inner membrane"/>
    <property type="evidence" value="ECO:0007669"/>
    <property type="project" value="UniProtKB-SubCell"/>
</dbReference>
<dbReference type="SUPFAM" id="SSF103506">
    <property type="entry name" value="Mitochondrial carrier"/>
    <property type="match status" value="1"/>
</dbReference>
<evidence type="ECO:0000256" key="6">
    <source>
        <dbReference type="ARBA" id="ARBA00022792"/>
    </source>
</evidence>
<dbReference type="InterPro" id="IPR018108">
    <property type="entry name" value="MCP_transmembrane"/>
</dbReference>
<keyword evidence="3 11" id="KW-0813">Transport</keyword>
<comment type="subcellular location">
    <subcellularLocation>
        <location evidence="1">Mitochondrion inner membrane</location>
        <topology evidence="1">Multi-pass membrane protein</topology>
    </subcellularLocation>
</comment>
<comment type="similarity">
    <text evidence="2 11">Belongs to the mitochondrial carrier (TC 2.A.29) family.</text>
</comment>
<dbReference type="GO" id="GO:0051724">
    <property type="term" value="F:NAD transmembrane transporter activity"/>
    <property type="evidence" value="ECO:0007669"/>
    <property type="project" value="TreeGrafter"/>
</dbReference>
<keyword evidence="8" id="KW-0496">Mitochondrion</keyword>
<evidence type="ECO:0000256" key="11">
    <source>
        <dbReference type="RuleBase" id="RU000488"/>
    </source>
</evidence>
<dbReference type="PANTHER" id="PTHR46131">
    <property type="entry name" value="SD08549P"/>
    <property type="match status" value="1"/>
</dbReference>
<keyword evidence="4 10" id="KW-0812">Transmembrane</keyword>
<protein>
    <submittedName>
        <fullName evidence="12">Putative mitochondrial carrier protein</fullName>
    </submittedName>
</protein>
<dbReference type="Gene3D" id="1.50.40.10">
    <property type="entry name" value="Mitochondrial carrier domain"/>
    <property type="match status" value="1"/>
</dbReference>
<accession>A0A6M2DMY4</accession>
<evidence type="ECO:0000256" key="2">
    <source>
        <dbReference type="ARBA" id="ARBA00006375"/>
    </source>
</evidence>
<evidence type="ECO:0000256" key="9">
    <source>
        <dbReference type="ARBA" id="ARBA00023136"/>
    </source>
</evidence>
<name>A0A6M2DMY4_XENCH</name>
<evidence type="ECO:0000256" key="7">
    <source>
        <dbReference type="ARBA" id="ARBA00022989"/>
    </source>
</evidence>
<dbReference type="AlphaFoldDB" id="A0A6M2DMY4"/>
<dbReference type="PROSITE" id="PS50920">
    <property type="entry name" value="SOLCAR"/>
    <property type="match status" value="2"/>
</dbReference>
<dbReference type="Pfam" id="PF00153">
    <property type="entry name" value="Mito_carr"/>
    <property type="match status" value="3"/>
</dbReference>
<evidence type="ECO:0000313" key="12">
    <source>
        <dbReference type="EMBL" id="NOV47665.1"/>
    </source>
</evidence>
<dbReference type="PANTHER" id="PTHR46131:SF1">
    <property type="entry name" value="SD08549P"/>
    <property type="match status" value="1"/>
</dbReference>
<proteinExistence type="inferred from homology"/>
<dbReference type="InterPro" id="IPR023395">
    <property type="entry name" value="MCP_dom_sf"/>
</dbReference>
<evidence type="ECO:0000256" key="5">
    <source>
        <dbReference type="ARBA" id="ARBA00022737"/>
    </source>
</evidence>
<dbReference type="InterPro" id="IPR052465">
    <property type="entry name" value="Mito_NAD+_Carrier"/>
</dbReference>
<evidence type="ECO:0000256" key="10">
    <source>
        <dbReference type="PROSITE-ProRule" id="PRU00282"/>
    </source>
</evidence>